<reference evidence="1 2" key="1">
    <citation type="submission" date="2015-09" db="EMBL/GenBank/DDBJ databases">
        <authorList>
            <consortium name="Pathogen Informatics"/>
        </authorList>
    </citation>
    <scope>NUCLEOTIDE SEQUENCE [LARGE SCALE GENOMIC DNA]</scope>
    <source>
        <strain evidence="1 2">2789STDY5608625</strain>
    </source>
</reference>
<accession>A0AAD2IZ13</accession>
<evidence type="ECO:0000313" key="2">
    <source>
        <dbReference type="Proteomes" id="UP000044098"/>
    </source>
</evidence>
<evidence type="ECO:0000313" key="1">
    <source>
        <dbReference type="EMBL" id="CUJ01638.1"/>
    </source>
</evidence>
<protein>
    <submittedName>
        <fullName evidence="1">Uncharacterized protein</fullName>
    </submittedName>
</protein>
<sequence length="146" mass="16550">MKPINKLIYQADDGKIFQTAGECEKYEADIAARAKRTSYWRVSHNPDLTEGRGMYGSISLEVYGPDYSADLWVRDWCFRTFGRPIAFVQGVSPMSNWTATQIDREAFMRGGEGRVGDSRTPGTRKRLVCGPRETGLIEEDTTKERT</sequence>
<name>A0AAD2IZ13_ACHAE</name>
<gene>
    <name evidence="1" type="ORF">ERS370000_02445</name>
</gene>
<dbReference type="Proteomes" id="UP000044098">
    <property type="component" value="Unassembled WGS sequence"/>
</dbReference>
<organism evidence="1 2">
    <name type="scientific">Achromobacter aegrifaciens</name>
    <dbReference type="NCBI Taxonomy" id="1287736"/>
    <lineage>
        <taxon>Bacteria</taxon>
        <taxon>Pseudomonadati</taxon>
        <taxon>Pseudomonadota</taxon>
        <taxon>Betaproteobacteria</taxon>
        <taxon>Burkholderiales</taxon>
        <taxon>Alcaligenaceae</taxon>
        <taxon>Achromobacter</taxon>
    </lineage>
</organism>
<comment type="caution">
    <text evidence="1">The sequence shown here is derived from an EMBL/GenBank/DDBJ whole genome shotgun (WGS) entry which is preliminary data.</text>
</comment>
<dbReference type="AlphaFoldDB" id="A0AAD2IZ13"/>
<proteinExistence type="predicted"/>
<dbReference type="EMBL" id="CYTK01000003">
    <property type="protein sequence ID" value="CUJ01638.1"/>
    <property type="molecule type" value="Genomic_DNA"/>
</dbReference>
<dbReference type="RefSeq" id="WP_054453461.1">
    <property type="nucleotide sequence ID" value="NZ_CYTK01000003.1"/>
</dbReference>